<feature type="compositionally biased region" description="Acidic residues" evidence="1">
    <location>
        <begin position="52"/>
        <end position="61"/>
    </location>
</feature>
<gene>
    <name evidence="2" type="ORF">PTTW11_01495</name>
</gene>
<reference evidence="2" key="1">
    <citation type="submission" date="2021-02" db="EMBL/GenBank/DDBJ databases">
        <authorList>
            <person name="Syme A R."/>
            <person name="Syme A R."/>
            <person name="Moolhuijzen P."/>
        </authorList>
    </citation>
    <scope>NUCLEOTIDE SEQUENCE</scope>
    <source>
        <strain evidence="2">W1-1</strain>
    </source>
</reference>
<evidence type="ECO:0000313" key="3">
    <source>
        <dbReference type="Proteomes" id="UP000472372"/>
    </source>
</evidence>
<evidence type="ECO:0000313" key="2">
    <source>
        <dbReference type="EMBL" id="CAE7007081.1"/>
    </source>
</evidence>
<feature type="region of interest" description="Disordered" evidence="1">
    <location>
        <begin position="1"/>
        <end position="66"/>
    </location>
</feature>
<proteinExistence type="predicted"/>
<evidence type="ECO:0000256" key="1">
    <source>
        <dbReference type="SAM" id="MobiDB-lite"/>
    </source>
</evidence>
<dbReference type="AlphaFoldDB" id="A0A6S6VV12"/>
<feature type="region of interest" description="Disordered" evidence="1">
    <location>
        <begin position="132"/>
        <end position="165"/>
    </location>
</feature>
<protein>
    <submittedName>
        <fullName evidence="2">Uncharacterized protein</fullName>
    </submittedName>
</protein>
<dbReference type="Proteomes" id="UP000472372">
    <property type="component" value="Chromosome 2"/>
</dbReference>
<dbReference type="EMBL" id="HG992978">
    <property type="protein sequence ID" value="CAE7007081.1"/>
    <property type="molecule type" value="Genomic_DNA"/>
</dbReference>
<organism evidence="2 3">
    <name type="scientific">Pyrenophora teres f. teres</name>
    <dbReference type="NCBI Taxonomy" id="97479"/>
    <lineage>
        <taxon>Eukaryota</taxon>
        <taxon>Fungi</taxon>
        <taxon>Dikarya</taxon>
        <taxon>Ascomycota</taxon>
        <taxon>Pezizomycotina</taxon>
        <taxon>Dothideomycetes</taxon>
        <taxon>Pleosporomycetidae</taxon>
        <taxon>Pleosporales</taxon>
        <taxon>Pleosporineae</taxon>
        <taxon>Pleosporaceae</taxon>
        <taxon>Pyrenophora</taxon>
    </lineage>
</organism>
<accession>A0A6S6VV12</accession>
<sequence length="165" mass="18566">MSTPSNSGLRRLVECDKRNSPLPSLLNAPTVGDTASEAQADEPLAVQADFPNDGDDDDDDNYNGLDFKRVPYLERRQVERNSRGGPKSWIYRHGWAVWHRKYKKNYWLCRYCHQRRKQEACYEADSTTNAGRHLSSNKPGHSHGPNGPVPIASREGNIMGALAKS</sequence>
<name>A0A6S6VV12_9PLEO</name>